<dbReference type="InterPro" id="IPR021979">
    <property type="entry name" value="DUF3584"/>
</dbReference>
<protein>
    <recommendedName>
        <fullName evidence="4">ATP-binding protein</fullName>
    </recommendedName>
</protein>
<accession>A1ZRT4</accession>
<dbReference type="AlphaFoldDB" id="A1ZRT4"/>
<gene>
    <name evidence="2" type="ORF">M23134_03641</name>
</gene>
<feature type="coiled-coil region" evidence="1">
    <location>
        <begin position="375"/>
        <end position="495"/>
    </location>
</feature>
<comment type="caution">
    <text evidence="2">The sequence shown here is derived from an EMBL/GenBank/DDBJ whole genome shotgun (WGS) entry which is preliminary data.</text>
</comment>
<feature type="coiled-coil region" evidence="1">
    <location>
        <begin position="794"/>
        <end position="867"/>
    </location>
</feature>
<dbReference type="eggNOG" id="COG1511">
    <property type="taxonomic scope" value="Bacteria"/>
</dbReference>
<feature type="coiled-coil region" evidence="1">
    <location>
        <begin position="601"/>
        <end position="747"/>
    </location>
</feature>
<dbReference type="InterPro" id="IPR027417">
    <property type="entry name" value="P-loop_NTPase"/>
</dbReference>
<reference evidence="2 3" key="1">
    <citation type="submission" date="2007-01" db="EMBL/GenBank/DDBJ databases">
        <authorList>
            <person name="Haygood M."/>
            <person name="Podell S."/>
            <person name="Anderson C."/>
            <person name="Hopkinson B."/>
            <person name="Roe K."/>
            <person name="Barbeau K."/>
            <person name="Gaasterland T."/>
            <person name="Ferriera S."/>
            <person name="Johnson J."/>
            <person name="Kravitz S."/>
            <person name="Beeson K."/>
            <person name="Sutton G."/>
            <person name="Rogers Y.-H."/>
            <person name="Friedman R."/>
            <person name="Frazier M."/>
            <person name="Venter J.C."/>
        </authorList>
    </citation>
    <scope>NUCLEOTIDE SEQUENCE [LARGE SCALE GENOMIC DNA]</scope>
    <source>
        <strain evidence="2 3">ATCC 23134</strain>
    </source>
</reference>
<dbReference type="SUPFAM" id="SSF52540">
    <property type="entry name" value="P-loop containing nucleoside triphosphate hydrolases"/>
    <property type="match status" value="1"/>
</dbReference>
<dbReference type="Pfam" id="PF12128">
    <property type="entry name" value="DUF3584"/>
    <property type="match status" value="1"/>
</dbReference>
<name>A1ZRT4_MICM2</name>
<evidence type="ECO:0008006" key="4">
    <source>
        <dbReference type="Google" id="ProtNLM"/>
    </source>
</evidence>
<keyword evidence="3" id="KW-1185">Reference proteome</keyword>
<evidence type="ECO:0000313" key="2">
    <source>
        <dbReference type="EMBL" id="EAY26989.1"/>
    </source>
</evidence>
<keyword evidence="1" id="KW-0175">Coiled coil</keyword>
<evidence type="ECO:0000256" key="1">
    <source>
        <dbReference type="SAM" id="Coils"/>
    </source>
</evidence>
<evidence type="ECO:0000313" key="3">
    <source>
        <dbReference type="Proteomes" id="UP000004095"/>
    </source>
</evidence>
<sequence length="1218" mass="139202">MVFINSASMSYAEVGVDGNVHLIGTQGAGKSTLLRAILFFYNADKTKLGIPREKKGFDEYYFPYQNSYIVFEVAKENASFCVLAFKNQAKTCFRFIDSAYQKTLFIDALNHARDWAGIRDALGSKIGYSKVINSYEEYRNIIYGNNKGLSSDFKKYAMLESAQYQNIPRTIQNVFLNSKLEAAFIKATIIKSINEEELSIDLDTYDKGHLRDFDLELNDVKKWKKLDKAGANLLEKQARAVIDARITYKAEQQAKKKLAASLGWVLHKNTQQKPMLAQHMRGATQAQQKLEQTIGTTKEKFDAGKSRTKNRQAVIDDKLDTAAKQQAHYKEQNIEQIIARVGNKGAQLAEQKQWQAERDILTSKFQEIETQYEALMALQKSKQEALKNNQGKKQNELNAQFLKAQNELNAKYERLIEEVRQQGQQMMDDAQYMLNAQREQVKEWEVKKIKIENTQFFAEELALQQKELEGLQKEQANAQQTISDSEATINDLRKEWGWEKEKVESKAKNETDDIKRKQQPLEAEKERVEAKVAGVAGSLYDWLEENKPGWQANIGKVINEDWVLFAQDLEPQLINEDSQSVYGIKLDLGKIDKQVKSVEDYAQALKKNEQARQTLAAKANQCAKTLQDNINRLRKKYQTEIKNAEKLITQNTHILAQATQKIKAAEVAIHELAQKAANAKAVATQEAEEKESKAKAAAQEIVQRLSELKQTQKNNIARKQEAKAQELAEMTQQKASKQEQLQAAFEQSNALISEAMAKINAEKNQRLESEGANVKKIGAIDKQLKKIAQELDFIDAHQAKVTEYEKDKRELFDKVEGWQEERQRLDEKLWQQTAQYEQALAKLKEDLAEAKQRVAQLRQEQDLVAKDEEEYEAFKKGRVCTEEVLAQIASFNNDDASHKRGTELMRLINAKHYEARDLLEGLSRAVHDFISHFDEKNVFSFRVRFAPQEDEALLNFAVDLEEFINENKIATYEKRINDRFANIITQIGKEVGELTAKAGEISKIIGKINNDFADNKIFVKAIKHIEMKVIESDHKIMRTMVEIKDFNEEKGATLGAPNLFSGDHAQQDNQKAINLLTRLVKELNQSKSDQLKLSDSFDLRFKIIENDNDSGWVQKLANVGSEGTDILAKAMINITLLNVFKESASRRFKDFKLHCMMDEIGKLHPNNVAGILKFANQRNILLINGSPTSYNAIDYKYTYLLSKDERNITSVKTLVQKY</sequence>
<dbReference type="Proteomes" id="UP000004095">
    <property type="component" value="Unassembled WGS sequence"/>
</dbReference>
<organism evidence="2 3">
    <name type="scientific">Microscilla marina ATCC 23134</name>
    <dbReference type="NCBI Taxonomy" id="313606"/>
    <lineage>
        <taxon>Bacteria</taxon>
        <taxon>Pseudomonadati</taxon>
        <taxon>Bacteroidota</taxon>
        <taxon>Cytophagia</taxon>
        <taxon>Cytophagales</taxon>
        <taxon>Microscillaceae</taxon>
        <taxon>Microscilla</taxon>
    </lineage>
</organism>
<proteinExistence type="predicted"/>
<dbReference type="EMBL" id="AAWS01000028">
    <property type="protein sequence ID" value="EAY26989.1"/>
    <property type="molecule type" value="Genomic_DNA"/>
</dbReference>